<organism evidence="1 2">
    <name type="scientific">Parablautia muri</name>
    <dbReference type="NCBI Taxonomy" id="2320879"/>
    <lineage>
        <taxon>Bacteria</taxon>
        <taxon>Bacillati</taxon>
        <taxon>Bacillota</taxon>
        <taxon>Clostridia</taxon>
        <taxon>Lachnospirales</taxon>
        <taxon>Lachnospiraceae</taxon>
        <taxon>Parablautia</taxon>
    </lineage>
</organism>
<sequence length="213" mass="22780">MEEKEWTKKLKLKFTKDNFLIMLLSGILLLVVVWPTEKTTAKRMAESGQSDSESAILNLQPESIPDLAFTQSGAGSEDALLAYASFLELSLEKLLGSMEGVGKVQVMVTLESSGEAVVEKDINTTRNGTTEVDSAGGSRNTTDISNDEQTIYLKGQGSEDTPYVKKVLAPKVAGVVVSAEGGGDAQIVKNITEAIQALFGIGAHKIKIVKMIS</sequence>
<dbReference type="Proteomes" id="UP001154420">
    <property type="component" value="Unassembled WGS sequence"/>
</dbReference>
<dbReference type="OrthoDB" id="2061035at2"/>
<reference evidence="1" key="1">
    <citation type="submission" date="2018-09" db="EMBL/GenBank/DDBJ databases">
        <title>Murine metabolic-syndrome-specific gut microbial biobank.</title>
        <authorList>
            <person name="Liu C."/>
        </authorList>
    </citation>
    <scope>NUCLEOTIDE SEQUENCE</scope>
    <source>
        <strain evidence="1">D42-62</strain>
    </source>
</reference>
<accession>A0A9X5GS36</accession>
<name>A0A9X5GS36_9FIRM</name>
<gene>
    <name evidence="1" type="ORF">D5281_03565</name>
</gene>
<evidence type="ECO:0000313" key="2">
    <source>
        <dbReference type="Proteomes" id="UP001154420"/>
    </source>
</evidence>
<keyword evidence="2" id="KW-1185">Reference proteome</keyword>
<dbReference type="AlphaFoldDB" id="A0A9X5GS36"/>
<comment type="caution">
    <text evidence="1">The sequence shown here is derived from an EMBL/GenBank/DDBJ whole genome shotgun (WGS) entry which is preliminary data.</text>
</comment>
<protein>
    <submittedName>
        <fullName evidence="1">Stage III sporulation protein AG</fullName>
    </submittedName>
</protein>
<dbReference type="EMBL" id="QZDT01000003">
    <property type="protein sequence ID" value="NBJ91692.1"/>
    <property type="molecule type" value="Genomic_DNA"/>
</dbReference>
<proteinExistence type="predicted"/>
<evidence type="ECO:0000313" key="1">
    <source>
        <dbReference type="EMBL" id="NBJ91692.1"/>
    </source>
</evidence>
<dbReference type="RefSeq" id="WP_160558772.1">
    <property type="nucleotide sequence ID" value="NZ_QZDT01000003.1"/>
</dbReference>